<proteinExistence type="predicted"/>
<name>A0ABW9QW14_9ACTN</name>
<comment type="caution">
    <text evidence="3">The sequence shown here is derived from an EMBL/GenBank/DDBJ whole genome shotgun (WGS) entry which is preliminary data.</text>
</comment>
<dbReference type="Gene3D" id="3.40.50.300">
    <property type="entry name" value="P-loop containing nucleotide triphosphate hydrolases"/>
    <property type="match status" value="1"/>
</dbReference>
<evidence type="ECO:0000259" key="2">
    <source>
        <dbReference type="Pfam" id="PF17863"/>
    </source>
</evidence>
<dbReference type="InterPro" id="IPR041628">
    <property type="entry name" value="ChlI/MoxR_AAA_lid"/>
</dbReference>
<protein>
    <submittedName>
        <fullName evidence="3">AAA domain-containing protein</fullName>
    </submittedName>
</protein>
<dbReference type="PANTHER" id="PTHR42759">
    <property type="entry name" value="MOXR FAMILY PROTEIN"/>
    <property type="match status" value="1"/>
</dbReference>
<dbReference type="InterPro" id="IPR050764">
    <property type="entry name" value="CbbQ/NirQ/NorQ/GpvN"/>
</dbReference>
<reference evidence="3 4" key="1">
    <citation type="submission" date="2019-11" db="EMBL/GenBank/DDBJ databases">
        <title>Acidiferrimicrobium australis gen. nov., sp. nov., an acidophilic and obligately heterotrophic, member of the Actinobacteria that catalyses dissimilatory oxido- reduction of iron isolated from metal-rich acidic water in Chile.</title>
        <authorList>
            <person name="Gonzalez D."/>
            <person name="Huber K."/>
            <person name="Hedrich S."/>
            <person name="Rojas-Villalobos C."/>
            <person name="Quatrini R."/>
            <person name="Dinamarca M.A."/>
            <person name="Schwarz A."/>
            <person name="Canales C."/>
            <person name="Nancucheo I."/>
        </authorList>
    </citation>
    <scope>NUCLEOTIDE SEQUENCE [LARGE SCALE GENOMIC DNA]</scope>
    <source>
        <strain evidence="3 4">USS-CCA1</strain>
    </source>
</reference>
<gene>
    <name evidence="3" type="ORF">GHK86_13565</name>
</gene>
<dbReference type="PANTHER" id="PTHR42759:SF5">
    <property type="entry name" value="METHANOL DEHYDROGENASE REGULATOR"/>
    <property type="match status" value="1"/>
</dbReference>
<dbReference type="PIRSF" id="PIRSF002849">
    <property type="entry name" value="AAA_ATPase_chaperone_MoxR_prd"/>
    <property type="match status" value="1"/>
</dbReference>
<dbReference type="CDD" id="cd00009">
    <property type="entry name" value="AAA"/>
    <property type="match status" value="1"/>
</dbReference>
<dbReference type="Pfam" id="PF17863">
    <property type="entry name" value="AAA_lid_2"/>
    <property type="match status" value="1"/>
</dbReference>
<keyword evidence="4" id="KW-1185">Reference proteome</keyword>
<dbReference type="InterPro" id="IPR027417">
    <property type="entry name" value="P-loop_NTPase"/>
</dbReference>
<evidence type="ECO:0000259" key="1">
    <source>
        <dbReference type="Pfam" id="PF07726"/>
    </source>
</evidence>
<feature type="domain" description="ChlI/MoxR AAA lid" evidence="2">
    <location>
        <begin position="224"/>
        <end position="295"/>
    </location>
</feature>
<feature type="domain" description="ATPase AAA-3" evidence="1">
    <location>
        <begin position="32"/>
        <end position="162"/>
    </location>
</feature>
<dbReference type="Gene3D" id="1.10.8.80">
    <property type="entry name" value="Magnesium chelatase subunit I, C-Terminal domain"/>
    <property type="match status" value="1"/>
</dbReference>
<dbReference type="InterPro" id="IPR011703">
    <property type="entry name" value="ATPase_AAA-3"/>
</dbReference>
<evidence type="ECO:0000313" key="3">
    <source>
        <dbReference type="EMBL" id="MST33740.1"/>
    </source>
</evidence>
<organism evidence="3 4">
    <name type="scientific">Acidiferrimicrobium australe</name>
    <dbReference type="NCBI Taxonomy" id="2664430"/>
    <lineage>
        <taxon>Bacteria</taxon>
        <taxon>Bacillati</taxon>
        <taxon>Actinomycetota</taxon>
        <taxon>Acidimicrobiia</taxon>
        <taxon>Acidimicrobiales</taxon>
        <taxon>Acidimicrobiaceae</taxon>
        <taxon>Acidiferrimicrobium</taxon>
    </lineage>
</organism>
<dbReference type="Proteomes" id="UP000437736">
    <property type="component" value="Unassembled WGS sequence"/>
</dbReference>
<dbReference type="EMBL" id="WJHE01000705">
    <property type="protein sequence ID" value="MST33740.1"/>
    <property type="molecule type" value="Genomic_DNA"/>
</dbReference>
<accession>A0ABW9QW14</accession>
<sequence>MFDAIVHNVGRVLHGKEDAVRLALLCLVSRGHLLVEDVPGVGKTSLAKALASSVRLEWQRIQFTPDLLPSDVTGSSVFDRDSSTFRFRPGAVFTNILLGDEINRASPKTQSALLEAMEERQVTVDGRTHRLPSPFLVIATQNPVEHEGTYPLPESQVDRFLVRLTVGYPDRSSEISMLESHGSLGPDDLEPVADAGDLAFLSELADGVYVAPPLRGYVVDLAVATRNHPAVELGMSPRATIALQTVAKTMAAASGREYVVPDDIRAVAAPVLAHRLVLGAEAELNATSAEEVVADVLHSVPVPAARP</sequence>
<dbReference type="Pfam" id="PF07726">
    <property type="entry name" value="AAA_3"/>
    <property type="match status" value="1"/>
</dbReference>
<dbReference type="SUPFAM" id="SSF52540">
    <property type="entry name" value="P-loop containing nucleoside triphosphate hydrolases"/>
    <property type="match status" value="1"/>
</dbReference>
<evidence type="ECO:0000313" key="4">
    <source>
        <dbReference type="Proteomes" id="UP000437736"/>
    </source>
</evidence>